<comment type="caution">
    <text evidence="3">The sequence shown here is derived from an EMBL/GenBank/DDBJ whole genome shotgun (WGS) entry which is preliminary data.</text>
</comment>
<evidence type="ECO:0000259" key="2">
    <source>
        <dbReference type="Pfam" id="PF10453"/>
    </source>
</evidence>
<dbReference type="PANTHER" id="PTHR13309:SF0">
    <property type="entry name" value="FMR1-INTERACTING PROTEIN NUFIP1"/>
    <property type="match status" value="1"/>
</dbReference>
<dbReference type="GO" id="GO:0000492">
    <property type="term" value="P:box C/D snoRNP assembly"/>
    <property type="evidence" value="ECO:0007669"/>
    <property type="project" value="TreeGrafter"/>
</dbReference>
<feature type="compositionally biased region" description="Polar residues" evidence="1">
    <location>
        <begin position="24"/>
        <end position="37"/>
    </location>
</feature>
<gene>
    <name evidence="3" type="ORF">Bca52824_023322</name>
</gene>
<accession>A0A8X7VI13</accession>
<name>A0A8X7VI13_BRACI</name>
<evidence type="ECO:0000256" key="1">
    <source>
        <dbReference type="SAM" id="MobiDB-lite"/>
    </source>
</evidence>
<dbReference type="AlphaFoldDB" id="A0A8X7VI13"/>
<dbReference type="PANTHER" id="PTHR13309">
    <property type="entry name" value="NUCLEAR FRAGILE X MENTAL RETARDATION PROTEIN INTERACTING PROTEIN 1"/>
    <property type="match status" value="1"/>
</dbReference>
<feature type="region of interest" description="Disordered" evidence="1">
    <location>
        <begin position="1"/>
        <end position="70"/>
    </location>
</feature>
<evidence type="ECO:0000313" key="3">
    <source>
        <dbReference type="EMBL" id="KAG2311765.1"/>
    </source>
</evidence>
<dbReference type="GO" id="GO:0003723">
    <property type="term" value="F:RNA binding"/>
    <property type="evidence" value="ECO:0007669"/>
    <property type="project" value="InterPro"/>
</dbReference>
<feature type="domain" description="FMR1-interacting protein 1 conserved" evidence="2">
    <location>
        <begin position="67"/>
        <end position="112"/>
    </location>
</feature>
<dbReference type="OrthoDB" id="10580593at2759"/>
<evidence type="ECO:0000313" key="4">
    <source>
        <dbReference type="Proteomes" id="UP000886595"/>
    </source>
</evidence>
<dbReference type="Pfam" id="PF10453">
    <property type="entry name" value="NUFIP1"/>
    <property type="match status" value="1"/>
</dbReference>
<protein>
    <recommendedName>
        <fullName evidence="2">FMR1-interacting protein 1 conserved domain-containing protein</fullName>
    </recommendedName>
</protein>
<sequence>MHPPGFSEPRPQVHSVGNKFLKQQKFNGTGQRRSQLHQADHGKKKFGFNRDHTGNGNNKKSSMELDAGNIAKEKKRPYVWKYTPQEIQQWRGARRQNYPTKLDFEKNLKENASDCNLDEEATVRRQQFMEVFEKQASYRSSFTLFIQCR</sequence>
<dbReference type="GO" id="GO:0005634">
    <property type="term" value="C:nucleus"/>
    <property type="evidence" value="ECO:0007669"/>
    <property type="project" value="TreeGrafter"/>
</dbReference>
<organism evidence="3 4">
    <name type="scientific">Brassica carinata</name>
    <name type="common">Ethiopian mustard</name>
    <name type="synonym">Abyssinian cabbage</name>
    <dbReference type="NCBI Taxonomy" id="52824"/>
    <lineage>
        <taxon>Eukaryota</taxon>
        <taxon>Viridiplantae</taxon>
        <taxon>Streptophyta</taxon>
        <taxon>Embryophyta</taxon>
        <taxon>Tracheophyta</taxon>
        <taxon>Spermatophyta</taxon>
        <taxon>Magnoliopsida</taxon>
        <taxon>eudicotyledons</taxon>
        <taxon>Gunneridae</taxon>
        <taxon>Pentapetalae</taxon>
        <taxon>rosids</taxon>
        <taxon>malvids</taxon>
        <taxon>Brassicales</taxon>
        <taxon>Brassicaceae</taxon>
        <taxon>Brassiceae</taxon>
        <taxon>Brassica</taxon>
    </lineage>
</organism>
<proteinExistence type="predicted"/>
<reference evidence="3 4" key="1">
    <citation type="submission" date="2020-02" db="EMBL/GenBank/DDBJ databases">
        <authorList>
            <person name="Ma Q."/>
            <person name="Huang Y."/>
            <person name="Song X."/>
            <person name="Pei D."/>
        </authorList>
    </citation>
    <scope>NUCLEOTIDE SEQUENCE [LARGE SCALE GENOMIC DNA]</scope>
    <source>
        <strain evidence="3">Sxm20200214</strain>
        <tissue evidence="3">Leaf</tissue>
    </source>
</reference>
<dbReference type="EMBL" id="JAAMPC010000005">
    <property type="protein sequence ID" value="KAG2311765.1"/>
    <property type="molecule type" value="Genomic_DNA"/>
</dbReference>
<dbReference type="Proteomes" id="UP000886595">
    <property type="component" value="Unassembled WGS sequence"/>
</dbReference>
<dbReference type="InterPro" id="IPR039136">
    <property type="entry name" value="NUFIP1-like"/>
</dbReference>
<dbReference type="InterPro" id="IPR019496">
    <property type="entry name" value="NUFIP1_cons_dom"/>
</dbReference>
<keyword evidence="4" id="KW-1185">Reference proteome</keyword>